<evidence type="ECO:0000256" key="6">
    <source>
        <dbReference type="ARBA" id="ARBA00023065"/>
    </source>
</evidence>
<keyword evidence="7 10" id="KW-0472">Membrane</keyword>
<evidence type="ECO:0000256" key="1">
    <source>
        <dbReference type="ARBA" id="ARBA00004141"/>
    </source>
</evidence>
<dbReference type="Gene3D" id="1.10.287.70">
    <property type="match status" value="2"/>
</dbReference>
<keyword evidence="5 10" id="KW-1133">Transmembrane helix</keyword>
<sequence length="456" mass="52649">MDSGDVEQSLLPKLSDSDKRKSLQRRKSNRHGSFSHSVENNNQPQNYDVISHQRIAVSQVSFRKVFVLLATYLGGGTFCFFLVRDQITGKKTNGIVDAIYFCVVTMTTVGYGDLVPNSIVAKLLACAYVFTGMTLGGMILSKAADYIVEKQEILLVKAMYMRKKISSSEILQESEAHKLKYKFIMTGILLWTLVFVGTLFLTVVEKLEFIDAFYCVCSTITTLGYGDESFSTTAGRVFAVIWIMSSTICLAQFFLYLAELHTERRQESLVNWVLSRSLTYSDLEEADLDHDKVVSAAEFVIYKLKEMGKINQEDVSPILETFKKLDIDQSGNHNSCRALDKVVLRHNLESLHLLLHHELRFQLGNHLQRRPLPPRVRLWRRREAKRKLEYLETEELHIQTMTEPLKLLLQQLFGLCVGEPLFECPWRRRRKRRNRERENREEFAISDDDSYESLLF</sequence>
<feature type="compositionally biased region" description="Polar residues" evidence="9">
    <location>
        <begin position="31"/>
        <end position="41"/>
    </location>
</feature>
<name>A0ABP0XYH9_9ROSI</name>
<feature type="domain" description="Potassium channel" evidence="11">
    <location>
        <begin position="190"/>
        <end position="260"/>
    </location>
</feature>
<dbReference type="Pfam" id="PF07885">
    <property type="entry name" value="Ion_trans_2"/>
    <property type="match status" value="2"/>
</dbReference>
<evidence type="ECO:0000256" key="2">
    <source>
        <dbReference type="ARBA" id="ARBA00010159"/>
    </source>
</evidence>
<dbReference type="SUPFAM" id="SSF81324">
    <property type="entry name" value="Voltage-gated potassium channels"/>
    <property type="match status" value="2"/>
</dbReference>
<feature type="transmembrane region" description="Helical" evidence="10">
    <location>
        <begin position="183"/>
        <end position="204"/>
    </location>
</feature>
<dbReference type="InterPro" id="IPR011992">
    <property type="entry name" value="EF-hand-dom_pair"/>
</dbReference>
<evidence type="ECO:0000313" key="13">
    <source>
        <dbReference type="Proteomes" id="UP001642487"/>
    </source>
</evidence>
<proteinExistence type="inferred from homology"/>
<keyword evidence="3" id="KW-0813">Transport</keyword>
<evidence type="ECO:0000256" key="5">
    <source>
        <dbReference type="ARBA" id="ARBA00022989"/>
    </source>
</evidence>
<evidence type="ECO:0000256" key="10">
    <source>
        <dbReference type="SAM" id="Phobius"/>
    </source>
</evidence>
<comment type="similarity">
    <text evidence="2">Belongs to the two pore domain potassium channel (TC 1.A.1.7) family.</text>
</comment>
<organism evidence="12 13">
    <name type="scientific">Citrullus colocynthis</name>
    <name type="common">colocynth</name>
    <dbReference type="NCBI Taxonomy" id="252529"/>
    <lineage>
        <taxon>Eukaryota</taxon>
        <taxon>Viridiplantae</taxon>
        <taxon>Streptophyta</taxon>
        <taxon>Embryophyta</taxon>
        <taxon>Tracheophyta</taxon>
        <taxon>Spermatophyta</taxon>
        <taxon>Magnoliopsida</taxon>
        <taxon>eudicotyledons</taxon>
        <taxon>Gunneridae</taxon>
        <taxon>Pentapetalae</taxon>
        <taxon>rosids</taxon>
        <taxon>fabids</taxon>
        <taxon>Cucurbitales</taxon>
        <taxon>Cucurbitaceae</taxon>
        <taxon>Benincaseae</taxon>
        <taxon>Citrullus</taxon>
    </lineage>
</organism>
<dbReference type="SUPFAM" id="SSF47473">
    <property type="entry name" value="EF-hand"/>
    <property type="match status" value="1"/>
</dbReference>
<feature type="domain" description="Potassium channel" evidence="11">
    <location>
        <begin position="68"/>
        <end position="148"/>
    </location>
</feature>
<feature type="transmembrane region" description="Helical" evidence="10">
    <location>
        <begin position="119"/>
        <end position="140"/>
    </location>
</feature>
<keyword evidence="4 10" id="KW-0812">Transmembrane</keyword>
<dbReference type="EMBL" id="OZ021744">
    <property type="protein sequence ID" value="CAK9311765.1"/>
    <property type="molecule type" value="Genomic_DNA"/>
</dbReference>
<comment type="subcellular location">
    <subcellularLocation>
        <location evidence="1">Membrane</location>
        <topology evidence="1">Multi-pass membrane protein</topology>
    </subcellularLocation>
</comment>
<dbReference type="PANTHER" id="PTHR11003">
    <property type="entry name" value="POTASSIUM CHANNEL, SUBFAMILY K"/>
    <property type="match status" value="1"/>
</dbReference>
<feature type="transmembrane region" description="Helical" evidence="10">
    <location>
        <begin position="237"/>
        <end position="258"/>
    </location>
</feature>
<gene>
    <name evidence="12" type="ORF">CITCOLO1_LOCUS3432</name>
</gene>
<dbReference type="PRINTS" id="PR01333">
    <property type="entry name" value="2POREKCHANEL"/>
</dbReference>
<feature type="transmembrane region" description="Helical" evidence="10">
    <location>
        <begin position="95"/>
        <end position="113"/>
    </location>
</feature>
<evidence type="ECO:0000256" key="8">
    <source>
        <dbReference type="ARBA" id="ARBA00023303"/>
    </source>
</evidence>
<keyword evidence="8" id="KW-0407">Ion channel</keyword>
<feature type="transmembrane region" description="Helical" evidence="10">
    <location>
        <begin position="65"/>
        <end position="83"/>
    </location>
</feature>
<keyword evidence="6" id="KW-0406">Ion transport</keyword>
<protein>
    <recommendedName>
        <fullName evidence="11">Potassium channel domain-containing protein</fullName>
    </recommendedName>
</protein>
<dbReference type="InterPro" id="IPR013099">
    <property type="entry name" value="K_chnl_dom"/>
</dbReference>
<evidence type="ECO:0000256" key="9">
    <source>
        <dbReference type="SAM" id="MobiDB-lite"/>
    </source>
</evidence>
<dbReference type="Proteomes" id="UP001642487">
    <property type="component" value="Chromosome 10"/>
</dbReference>
<evidence type="ECO:0000313" key="12">
    <source>
        <dbReference type="EMBL" id="CAK9311765.1"/>
    </source>
</evidence>
<accession>A0ABP0XYH9</accession>
<feature type="region of interest" description="Disordered" evidence="9">
    <location>
        <begin position="1"/>
        <end position="41"/>
    </location>
</feature>
<dbReference type="PANTHER" id="PTHR11003:SF271">
    <property type="entry name" value="TWO-PORE POTASSIUM CHANNEL 1-LIKE"/>
    <property type="match status" value="1"/>
</dbReference>
<dbReference type="InterPro" id="IPR003280">
    <property type="entry name" value="2pore_dom_K_chnl"/>
</dbReference>
<evidence type="ECO:0000259" key="11">
    <source>
        <dbReference type="Pfam" id="PF07885"/>
    </source>
</evidence>
<reference evidence="12 13" key="1">
    <citation type="submission" date="2024-03" db="EMBL/GenBank/DDBJ databases">
        <authorList>
            <person name="Gkanogiannis A."/>
            <person name="Becerra Lopez-Lavalle L."/>
        </authorList>
    </citation>
    <scope>NUCLEOTIDE SEQUENCE [LARGE SCALE GENOMIC DNA]</scope>
</reference>
<evidence type="ECO:0000256" key="7">
    <source>
        <dbReference type="ARBA" id="ARBA00023136"/>
    </source>
</evidence>
<keyword evidence="13" id="KW-1185">Reference proteome</keyword>
<evidence type="ECO:0000256" key="3">
    <source>
        <dbReference type="ARBA" id="ARBA00022448"/>
    </source>
</evidence>
<evidence type="ECO:0000256" key="4">
    <source>
        <dbReference type="ARBA" id="ARBA00022692"/>
    </source>
</evidence>